<accession>A0A7K6B649</accession>
<dbReference type="CDD" id="cd23407">
    <property type="entry name" value="beta-trefoil_Ricin_MRC1"/>
    <property type="match status" value="1"/>
</dbReference>
<keyword evidence="2" id="KW-0254">Endocytosis</keyword>
<evidence type="ECO:0000313" key="15">
    <source>
        <dbReference type="Proteomes" id="UP000544127"/>
    </source>
</evidence>
<dbReference type="Proteomes" id="UP000544127">
    <property type="component" value="Unassembled WGS sequence"/>
</dbReference>
<dbReference type="InterPro" id="IPR035992">
    <property type="entry name" value="Ricin_B-like_lectins"/>
</dbReference>
<dbReference type="PROSITE" id="PS00615">
    <property type="entry name" value="C_TYPE_LECTIN_1"/>
    <property type="match status" value="2"/>
</dbReference>
<dbReference type="SMART" id="SM00059">
    <property type="entry name" value="FN2"/>
    <property type="match status" value="1"/>
</dbReference>
<dbReference type="PROSITE" id="PS00023">
    <property type="entry name" value="FN2_1"/>
    <property type="match status" value="1"/>
</dbReference>
<keyword evidence="9" id="KW-0675">Receptor</keyword>
<feature type="disulfide bond" evidence="11">
    <location>
        <begin position="163"/>
        <end position="189"/>
    </location>
</feature>
<dbReference type="PROSITE" id="PS50041">
    <property type="entry name" value="C_TYPE_LECTIN_2"/>
    <property type="match status" value="4"/>
</dbReference>
<evidence type="ECO:0000256" key="2">
    <source>
        <dbReference type="ARBA" id="ARBA00022583"/>
    </source>
</evidence>
<dbReference type="InterPro" id="IPR016187">
    <property type="entry name" value="CTDL_fold"/>
</dbReference>
<evidence type="ECO:0000256" key="10">
    <source>
        <dbReference type="ARBA" id="ARBA00023180"/>
    </source>
</evidence>
<evidence type="ECO:0000256" key="5">
    <source>
        <dbReference type="ARBA" id="ARBA00022737"/>
    </source>
</evidence>
<organism evidence="14 15">
    <name type="scientific">Upupa epops</name>
    <name type="common">Eurasian hoopoe</name>
    <dbReference type="NCBI Taxonomy" id="57439"/>
    <lineage>
        <taxon>Eukaryota</taxon>
        <taxon>Metazoa</taxon>
        <taxon>Chordata</taxon>
        <taxon>Craniata</taxon>
        <taxon>Vertebrata</taxon>
        <taxon>Euteleostomi</taxon>
        <taxon>Archelosauria</taxon>
        <taxon>Archosauria</taxon>
        <taxon>Dinosauria</taxon>
        <taxon>Saurischia</taxon>
        <taxon>Theropoda</taxon>
        <taxon>Coelurosauria</taxon>
        <taxon>Aves</taxon>
        <taxon>Neognathae</taxon>
        <taxon>Neoaves</taxon>
        <taxon>Telluraves</taxon>
        <taxon>Coraciimorphae</taxon>
        <taxon>Bucerotiformes</taxon>
        <taxon>Upupidae</taxon>
        <taxon>Upupa</taxon>
    </lineage>
</organism>
<feature type="domain" description="Fibronectin type-II" evidence="13">
    <location>
        <begin position="158"/>
        <end position="206"/>
    </location>
</feature>
<keyword evidence="8 11" id="KW-1015">Disulfide bond</keyword>
<dbReference type="FunFam" id="2.10.10.10:FF:000001">
    <property type="entry name" value="Fibronectin 1a isoform 1"/>
    <property type="match status" value="1"/>
</dbReference>
<dbReference type="InterPro" id="IPR000772">
    <property type="entry name" value="Ricin_B_lectin"/>
</dbReference>
<dbReference type="Pfam" id="PF24562">
    <property type="entry name" value="CysR_MRC2_N"/>
    <property type="match status" value="1"/>
</dbReference>
<dbReference type="EMBL" id="VZRI01009708">
    <property type="protein sequence ID" value="NWU97743.1"/>
    <property type="molecule type" value="Genomic_DNA"/>
</dbReference>
<dbReference type="PROSITE" id="PS50231">
    <property type="entry name" value="RICIN_B_LECTIN"/>
    <property type="match status" value="1"/>
</dbReference>
<comment type="subcellular location">
    <subcellularLocation>
        <location evidence="1">Membrane</location>
        <topology evidence="1">Single-pass membrane protein</topology>
    </subcellularLocation>
</comment>
<protein>
    <submittedName>
        <fullName evidence="14">MRC1 protein</fullName>
    </submittedName>
</protein>
<dbReference type="SUPFAM" id="SSF56436">
    <property type="entry name" value="C-type lectin-like"/>
    <property type="match status" value="4"/>
</dbReference>
<dbReference type="FunFam" id="3.10.100.10:FF:000022">
    <property type="entry name" value="Mannose receptor C-type 1"/>
    <property type="match status" value="1"/>
</dbReference>
<evidence type="ECO:0000256" key="4">
    <source>
        <dbReference type="ARBA" id="ARBA00022729"/>
    </source>
</evidence>
<sequence length="732" mass="83131">IYPVLTVDCVLLCFTGIKTFLIHNKVNKLCLQASVTRSVRTATCHQDNESQKFRWITDHQLMSVRLNLCLGVLSKEDQAVITLYPCNRTSELQWWECKNESLLTIQGTDLFLGPGNEEHDNVLINKGLSAKNHWKMYGPMDVLCSQGYEETFTLLGNAFGAPCVFPFLYNKRWYAECIDVGQSDGWFWCATTADYDSDQRYGFCPSKDKDIAWTTDPLTNTHYQINSESALTWHQARKSCQQQNAELLSITDIHEQTQLKELTEDTDSALWIGLNRLDLRSGWEWIGGSPFQYLNWAPGSPSPESGKLCAVLNPETKAKWQNVECDQKLGYVCKRRNFTLVPLGDIGPVACPDGWVLYINHCYKIFRTTKVWQEALNSCLKEGSHLASIHSLEEHSFMVSQLGYILCFYVLEPTEKIWIGLNDHKVQMYFEWTDGTPVTYTKWHMGEPSTTNNRPEDCVLMEGQDGYWADNVCEKKAGYICKRKPLWQTPGDKEIIDEGCKKDWRRYGTYCYFIGQVAATFADANTTCEGEGGYLATVESRYEQAYLTSLVGLRPEKYFWIGLSDVEDQGTFSWANSEAVSFTHWGAAMPGSNSGCVAMRTGTAAGLWDVLDCETKQKYICKQWAKDATAPPIPTTTLVPTCSQGWVSNDYSSTCLKCFDRSGIAKKSWLEARDFCRQIGGDLVTINSQEESRLLRKIFCSFEKIWIGIYSLNPDEGYSWSDGSPVSIFIFH</sequence>
<dbReference type="InterPro" id="IPR018378">
    <property type="entry name" value="C-type_lectin_CS"/>
</dbReference>
<feature type="non-terminal residue" evidence="14">
    <location>
        <position position="732"/>
    </location>
</feature>
<dbReference type="SMART" id="SM00034">
    <property type="entry name" value="CLECT"/>
    <property type="match status" value="4"/>
</dbReference>
<feature type="disulfide bond" evidence="11">
    <location>
        <begin position="177"/>
        <end position="204"/>
    </location>
</feature>
<reference evidence="14 15" key="1">
    <citation type="submission" date="2019-09" db="EMBL/GenBank/DDBJ databases">
        <title>Bird 10,000 Genomes (B10K) Project - Family phase.</title>
        <authorList>
            <person name="Zhang G."/>
        </authorList>
    </citation>
    <scope>NUCLEOTIDE SEQUENCE [LARGE SCALE GENOMIC DNA]</scope>
    <source>
        <strain evidence="14">B10K-DU-012-37</strain>
    </source>
</reference>
<dbReference type="Gene3D" id="3.10.100.10">
    <property type="entry name" value="Mannose-Binding Protein A, subunit A"/>
    <property type="match status" value="4"/>
</dbReference>
<dbReference type="SUPFAM" id="SSF50370">
    <property type="entry name" value="Ricin B-like lectins"/>
    <property type="match status" value="1"/>
</dbReference>
<evidence type="ECO:0000256" key="3">
    <source>
        <dbReference type="ARBA" id="ARBA00022692"/>
    </source>
</evidence>
<dbReference type="InterPro" id="IPR000562">
    <property type="entry name" value="FN_type2_dom"/>
</dbReference>
<dbReference type="FunFam" id="3.10.100.10:FF:000023">
    <property type="entry name" value="Macrophage mannose receptor 1"/>
    <property type="match status" value="1"/>
</dbReference>
<proteinExistence type="predicted"/>
<dbReference type="PROSITE" id="PS51092">
    <property type="entry name" value="FN2_2"/>
    <property type="match status" value="1"/>
</dbReference>
<evidence type="ECO:0000256" key="7">
    <source>
        <dbReference type="ARBA" id="ARBA00023136"/>
    </source>
</evidence>
<keyword evidence="4" id="KW-0732">Signal</keyword>
<evidence type="ECO:0000313" key="14">
    <source>
        <dbReference type="EMBL" id="NWU97743.1"/>
    </source>
</evidence>
<keyword evidence="3" id="KW-0812">Transmembrane</keyword>
<keyword evidence="10" id="KW-0325">Glycoprotein</keyword>
<dbReference type="Pfam" id="PF00059">
    <property type="entry name" value="Lectin_C"/>
    <property type="match status" value="4"/>
</dbReference>
<keyword evidence="6" id="KW-1133">Transmembrane helix</keyword>
<keyword evidence="7" id="KW-0472">Membrane</keyword>
<dbReference type="CDD" id="cd00037">
    <property type="entry name" value="CLECT"/>
    <property type="match status" value="4"/>
</dbReference>
<dbReference type="FunFam" id="3.10.100.10:FF:000016">
    <property type="entry name" value="macrophage mannose receptor 1"/>
    <property type="match status" value="1"/>
</dbReference>
<feature type="domain" description="C-type lectin" evidence="12">
    <location>
        <begin position="651"/>
        <end position="732"/>
    </location>
</feature>
<dbReference type="InterPro" id="IPR050111">
    <property type="entry name" value="C-type_lectin/snaclec_domain"/>
</dbReference>
<evidence type="ECO:0000256" key="9">
    <source>
        <dbReference type="ARBA" id="ARBA00023170"/>
    </source>
</evidence>
<feature type="domain" description="C-type lectin" evidence="12">
    <location>
        <begin position="358"/>
        <end position="482"/>
    </location>
</feature>
<dbReference type="GO" id="GO:0006897">
    <property type="term" value="P:endocytosis"/>
    <property type="evidence" value="ECO:0007669"/>
    <property type="project" value="UniProtKB-KW"/>
</dbReference>
<comment type="caution">
    <text evidence="14">The sequence shown here is derived from an EMBL/GenBank/DDBJ whole genome shotgun (WGS) entry which is preliminary data.</text>
</comment>
<gene>
    <name evidence="14" type="primary">Mrc1_5</name>
    <name evidence="14" type="ORF">UPUEPO_R11616</name>
</gene>
<keyword evidence="5" id="KW-0677">Repeat</keyword>
<dbReference type="InterPro" id="IPR036943">
    <property type="entry name" value="FN_type2_sf"/>
</dbReference>
<dbReference type="Gene3D" id="2.10.10.10">
    <property type="entry name" value="Fibronectin, type II, collagen-binding"/>
    <property type="match status" value="1"/>
</dbReference>
<name>A0A7K6B649_UPUEP</name>
<evidence type="ECO:0000256" key="11">
    <source>
        <dbReference type="PROSITE-ProRule" id="PRU00479"/>
    </source>
</evidence>
<evidence type="ECO:0000256" key="1">
    <source>
        <dbReference type="ARBA" id="ARBA00004167"/>
    </source>
</evidence>
<keyword evidence="15" id="KW-1185">Reference proteome</keyword>
<dbReference type="PANTHER" id="PTHR22803">
    <property type="entry name" value="MANNOSE, PHOSPHOLIPASE, LECTIN RECEPTOR RELATED"/>
    <property type="match status" value="1"/>
</dbReference>
<dbReference type="InterPro" id="IPR001304">
    <property type="entry name" value="C-type_lectin-like"/>
</dbReference>
<evidence type="ECO:0000259" key="12">
    <source>
        <dbReference type="PROSITE" id="PS50041"/>
    </source>
</evidence>
<dbReference type="CDD" id="cd00062">
    <property type="entry name" value="FN2"/>
    <property type="match status" value="1"/>
</dbReference>
<feature type="domain" description="C-type lectin" evidence="12">
    <location>
        <begin position="507"/>
        <end position="622"/>
    </location>
</feature>
<dbReference type="OrthoDB" id="5858677at2759"/>
<feature type="domain" description="C-type lectin" evidence="12">
    <location>
        <begin position="218"/>
        <end position="334"/>
    </location>
</feature>
<dbReference type="GO" id="GO:0031012">
    <property type="term" value="C:extracellular matrix"/>
    <property type="evidence" value="ECO:0007669"/>
    <property type="project" value="UniProtKB-ARBA"/>
</dbReference>
<evidence type="ECO:0000256" key="8">
    <source>
        <dbReference type="ARBA" id="ARBA00023157"/>
    </source>
</evidence>
<dbReference type="InterPro" id="IPR016186">
    <property type="entry name" value="C-type_lectin-like/link_sf"/>
</dbReference>
<feature type="non-terminal residue" evidence="14">
    <location>
        <position position="1"/>
    </location>
</feature>
<dbReference type="Pfam" id="PF00040">
    <property type="entry name" value="fn2"/>
    <property type="match status" value="1"/>
</dbReference>
<dbReference type="Gene3D" id="2.80.10.50">
    <property type="match status" value="1"/>
</dbReference>
<evidence type="ECO:0000259" key="13">
    <source>
        <dbReference type="PROSITE" id="PS51092"/>
    </source>
</evidence>
<dbReference type="SMART" id="SM00458">
    <property type="entry name" value="RICIN"/>
    <property type="match status" value="1"/>
</dbReference>
<evidence type="ECO:0000256" key="6">
    <source>
        <dbReference type="ARBA" id="ARBA00022989"/>
    </source>
</evidence>
<dbReference type="FunFam" id="2.80.10.50:FF:000032">
    <property type="entry name" value="macrophage mannose receptor 1"/>
    <property type="match status" value="1"/>
</dbReference>
<dbReference type="GO" id="GO:0016020">
    <property type="term" value="C:membrane"/>
    <property type="evidence" value="ECO:0007669"/>
    <property type="project" value="UniProtKB-SubCell"/>
</dbReference>
<dbReference type="AlphaFoldDB" id="A0A7K6B649"/>
<dbReference type="PRINTS" id="PR00013">
    <property type="entry name" value="FNTYPEII"/>
</dbReference>